<dbReference type="GO" id="GO:0005778">
    <property type="term" value="C:peroxisomal membrane"/>
    <property type="evidence" value="ECO:0007669"/>
    <property type="project" value="InterPro"/>
</dbReference>
<dbReference type="STRING" id="1664694.A0A0N1HQI4"/>
<feature type="compositionally biased region" description="Polar residues" evidence="1">
    <location>
        <begin position="465"/>
        <end position="481"/>
    </location>
</feature>
<organism evidence="2 3">
    <name type="scientific">Cyphellophora attinorum</name>
    <dbReference type="NCBI Taxonomy" id="1664694"/>
    <lineage>
        <taxon>Eukaryota</taxon>
        <taxon>Fungi</taxon>
        <taxon>Dikarya</taxon>
        <taxon>Ascomycota</taxon>
        <taxon>Pezizomycotina</taxon>
        <taxon>Eurotiomycetes</taxon>
        <taxon>Chaetothyriomycetidae</taxon>
        <taxon>Chaetothyriales</taxon>
        <taxon>Cyphellophoraceae</taxon>
        <taxon>Cyphellophora</taxon>
    </lineage>
</organism>
<dbReference type="Proteomes" id="UP000038010">
    <property type="component" value="Unassembled WGS sequence"/>
</dbReference>
<accession>A0A0N1HQI4</accession>
<feature type="region of interest" description="Disordered" evidence="1">
    <location>
        <begin position="403"/>
        <end position="434"/>
    </location>
</feature>
<evidence type="ECO:0000313" key="3">
    <source>
        <dbReference type="Proteomes" id="UP000038010"/>
    </source>
</evidence>
<evidence type="ECO:0000256" key="1">
    <source>
        <dbReference type="SAM" id="MobiDB-lite"/>
    </source>
</evidence>
<dbReference type="EMBL" id="LFJN01000022">
    <property type="protein sequence ID" value="KPI37774.1"/>
    <property type="molecule type" value="Genomic_DNA"/>
</dbReference>
<dbReference type="InterPro" id="IPR006966">
    <property type="entry name" value="Peroxin-3"/>
</dbReference>
<feature type="compositionally biased region" description="Polar residues" evidence="1">
    <location>
        <begin position="414"/>
        <end position="424"/>
    </location>
</feature>
<keyword evidence="3" id="KW-1185">Reference proteome</keyword>
<dbReference type="RefSeq" id="XP_017997737.1">
    <property type="nucleotide sequence ID" value="XM_018141946.1"/>
</dbReference>
<reference evidence="2 3" key="1">
    <citation type="submission" date="2015-06" db="EMBL/GenBank/DDBJ databases">
        <title>Draft genome of the ant-associated black yeast Phialophora attae CBS 131958.</title>
        <authorList>
            <person name="Moreno L.F."/>
            <person name="Stielow B.J."/>
            <person name="de Hoog S."/>
            <person name="Vicente V.A."/>
            <person name="Weiss V.A."/>
            <person name="de Vries M."/>
            <person name="Cruz L.M."/>
            <person name="Souza E.M."/>
        </authorList>
    </citation>
    <scope>NUCLEOTIDE SEQUENCE [LARGE SCALE GENOMIC DNA]</scope>
    <source>
        <strain evidence="2 3">CBS 131958</strain>
    </source>
</reference>
<dbReference type="OrthoDB" id="45930at2759"/>
<dbReference type="GeneID" id="28733815"/>
<dbReference type="Pfam" id="PF04882">
    <property type="entry name" value="Peroxin-3"/>
    <property type="match status" value="1"/>
</dbReference>
<evidence type="ECO:0000313" key="2">
    <source>
        <dbReference type="EMBL" id="KPI37774.1"/>
    </source>
</evidence>
<comment type="caution">
    <text evidence="2">The sequence shown here is derived from an EMBL/GenBank/DDBJ whole genome shotgun (WGS) entry which is preliminary data.</text>
</comment>
<feature type="region of interest" description="Disordered" evidence="1">
    <location>
        <begin position="318"/>
        <end position="351"/>
    </location>
</feature>
<dbReference type="GO" id="GO:0030674">
    <property type="term" value="F:protein-macromolecule adaptor activity"/>
    <property type="evidence" value="ECO:0007669"/>
    <property type="project" value="TreeGrafter"/>
</dbReference>
<dbReference type="PANTHER" id="PTHR28080:SF1">
    <property type="entry name" value="PEROXISOMAL BIOGENESIS FACTOR 3"/>
    <property type="match status" value="1"/>
</dbReference>
<protein>
    <submittedName>
        <fullName evidence="2">Peroxisomal biogenesis factor 3</fullName>
    </submittedName>
</protein>
<dbReference type="GO" id="GO:0045046">
    <property type="term" value="P:protein import into peroxisome membrane"/>
    <property type="evidence" value="ECO:0007669"/>
    <property type="project" value="TreeGrafter"/>
</dbReference>
<proteinExistence type="predicted"/>
<feature type="region of interest" description="Disordered" evidence="1">
    <location>
        <begin position="100"/>
        <end position="121"/>
    </location>
</feature>
<feature type="region of interest" description="Disordered" evidence="1">
    <location>
        <begin position="465"/>
        <end position="490"/>
    </location>
</feature>
<sequence length="519" mass="57454">MFAGAGRWLKRNRNRIAFGAAVVGGTYYVGQYVLNKITEARQRSQLDKIAKDNIKRRFEQNQTDCTLTVLALLPTLNENILARLPCEDLTNELTARRAERLARTSGEGASESSSLRDGDTISMSSLQTGSFVHTSRVLESDPNAPPRTKAQLWGELKTTSITRAFTMIYSLSLLILFTRIQLNLLGRMDYVRSVMALAQPITSPSNSIVLEDHDGETGATIGDNYDDTRRYLIFSYQLLHRGYAQIMEKVRNAVEEVFGPVRPQESLSADRLRELVLEVRKRVEGATEQDRYLTRWLPYLLPPREEEEALLVESNIITPPQTSSSSSFGESSTADSPPKERKSYVDTSSGPLRDLLDETADLIDSPSFTKIHTLILNSMFSLLFDQKVIQALYPQPSYNPLQLPKPAPHIPGYKSSTPPSQSCLPSHESRQSNNGATNEYLAKADADVRELDAFAAVIYTSNLPNTTTEARPKSSEGQIKSSDGIGVSDVGAEKADEMIESQLESAWAKVAGSTSFSEG</sequence>
<name>A0A0N1HQI4_9EURO</name>
<feature type="compositionally biased region" description="Low complexity" evidence="1">
    <location>
        <begin position="323"/>
        <end position="336"/>
    </location>
</feature>
<gene>
    <name evidence="2" type="ORF">AB675_200</name>
</gene>
<dbReference type="VEuPathDB" id="FungiDB:AB675_200"/>
<dbReference type="PANTHER" id="PTHR28080">
    <property type="entry name" value="PEROXISOMAL BIOGENESIS FACTOR 3"/>
    <property type="match status" value="1"/>
</dbReference>
<dbReference type="AlphaFoldDB" id="A0A0N1HQI4"/>